<feature type="compositionally biased region" description="Low complexity" evidence="1">
    <location>
        <begin position="183"/>
        <end position="192"/>
    </location>
</feature>
<sequence length="199" mass="22388">MELAIILFMLLIVVTVGALKLADHGMSFPFRKKQQLFTQVEHTFINLLEQAVGREFRIVSRVRLNDLLAVRDSTNKRQARQALLRAGSKQLDFVLCRRDDMTPVLAIDLVHKQGKEGYKTQRDWFVSGALDAAGIPHARFKVKSGYSVDEVRECVETKLIPLRKQQAKIAASKMNPPSPSRPTRPIRSSRQPGGEQVAA</sequence>
<reference evidence="3 4" key="1">
    <citation type="submission" date="2016-09" db="EMBL/GenBank/DDBJ databases">
        <title>Alteromonas lipolytica, a new species isolated from sea water.</title>
        <authorList>
            <person name="Wu Y.-H."/>
            <person name="Cheng H."/>
            <person name="Xu X.-W."/>
        </authorList>
    </citation>
    <scope>NUCLEOTIDE SEQUENCE [LARGE SCALE GENOMIC DNA]</scope>
    <source>
        <strain evidence="3 4">JW12</strain>
    </source>
</reference>
<evidence type="ECO:0000256" key="1">
    <source>
        <dbReference type="SAM" id="MobiDB-lite"/>
    </source>
</evidence>
<organism evidence="3 4">
    <name type="scientific">Alteromonas lipolytica</name>
    <dbReference type="NCBI Taxonomy" id="1856405"/>
    <lineage>
        <taxon>Bacteria</taxon>
        <taxon>Pseudomonadati</taxon>
        <taxon>Pseudomonadota</taxon>
        <taxon>Gammaproteobacteria</taxon>
        <taxon>Alteromonadales</taxon>
        <taxon>Alteromonadaceae</taxon>
        <taxon>Alteromonas/Salinimonas group</taxon>
        <taxon>Alteromonas</taxon>
    </lineage>
</organism>
<feature type="region of interest" description="Disordered" evidence="1">
    <location>
        <begin position="166"/>
        <end position="199"/>
    </location>
</feature>
<dbReference type="STRING" id="1856405.BFC17_06135"/>
<keyword evidence="4" id="KW-1185">Reference proteome</keyword>
<protein>
    <recommendedName>
        <fullName evidence="2">DUF2726 domain-containing protein</fullName>
    </recommendedName>
</protein>
<proteinExistence type="predicted"/>
<gene>
    <name evidence="3" type="ORF">BFC17_06135</name>
</gene>
<dbReference type="Pfam" id="PF10881">
    <property type="entry name" value="DUF2726"/>
    <property type="match status" value="1"/>
</dbReference>
<dbReference type="OrthoDB" id="5600508at2"/>
<evidence type="ECO:0000259" key="2">
    <source>
        <dbReference type="Pfam" id="PF10881"/>
    </source>
</evidence>
<dbReference type="InterPro" id="IPR024402">
    <property type="entry name" value="DUF2726"/>
</dbReference>
<dbReference type="EMBL" id="MJIC01000016">
    <property type="protein sequence ID" value="OFI32728.1"/>
    <property type="molecule type" value="Genomic_DNA"/>
</dbReference>
<dbReference type="RefSeq" id="WP_070178256.1">
    <property type="nucleotide sequence ID" value="NZ_BMJR01000005.1"/>
</dbReference>
<dbReference type="AlphaFoldDB" id="A0A1E8FAU6"/>
<feature type="domain" description="DUF2726" evidence="2">
    <location>
        <begin position="33"/>
        <end position="155"/>
    </location>
</feature>
<evidence type="ECO:0000313" key="4">
    <source>
        <dbReference type="Proteomes" id="UP000176037"/>
    </source>
</evidence>
<comment type="caution">
    <text evidence="3">The sequence shown here is derived from an EMBL/GenBank/DDBJ whole genome shotgun (WGS) entry which is preliminary data.</text>
</comment>
<name>A0A1E8FAU6_9ALTE</name>
<dbReference type="Proteomes" id="UP000176037">
    <property type="component" value="Unassembled WGS sequence"/>
</dbReference>
<evidence type="ECO:0000313" key="3">
    <source>
        <dbReference type="EMBL" id="OFI32728.1"/>
    </source>
</evidence>
<accession>A0A1E8FAU6</accession>